<feature type="transmembrane region" description="Helical" evidence="1">
    <location>
        <begin position="12"/>
        <end position="35"/>
    </location>
</feature>
<keyword evidence="1" id="KW-0472">Membrane</keyword>
<dbReference type="InterPro" id="IPR008547">
    <property type="entry name" value="DUF829_TMEM53"/>
</dbReference>
<dbReference type="Pfam" id="PF05705">
    <property type="entry name" value="DUF829"/>
    <property type="match status" value="1"/>
</dbReference>
<comment type="caution">
    <text evidence="2">The sequence shown here is derived from an EMBL/GenBank/DDBJ whole genome shotgun (WGS) entry which is preliminary data.</text>
</comment>
<organism evidence="2 3">
    <name type="scientific">Moniliophthora roreri</name>
    <name type="common">Frosty pod rot fungus</name>
    <name type="synonym">Monilia roreri</name>
    <dbReference type="NCBI Taxonomy" id="221103"/>
    <lineage>
        <taxon>Eukaryota</taxon>
        <taxon>Fungi</taxon>
        <taxon>Dikarya</taxon>
        <taxon>Basidiomycota</taxon>
        <taxon>Agaricomycotina</taxon>
        <taxon>Agaricomycetes</taxon>
        <taxon>Agaricomycetidae</taxon>
        <taxon>Agaricales</taxon>
        <taxon>Marasmiineae</taxon>
        <taxon>Marasmiaceae</taxon>
        <taxon>Moniliophthora</taxon>
    </lineage>
</organism>
<evidence type="ECO:0000313" key="2">
    <source>
        <dbReference type="EMBL" id="KTB36311.1"/>
    </source>
</evidence>
<keyword evidence="1" id="KW-0812">Transmembrane</keyword>
<evidence type="ECO:0000256" key="1">
    <source>
        <dbReference type="SAM" id="Phobius"/>
    </source>
</evidence>
<sequence length="203" mass="22603">MPQQAQHLPTNVGAAYSAIGVVLILAWMDATMSVLQKYAESHRQLYPGSDIVVVQSHMHFFWSSDIEKKKTLAPVADYVLSRVYTRGLNTSGRGMIVHTFSNGSGSPFEALLPLNVLKDPVEACERPFTNDGKHMVKNEHVYVNVFSGFNQALPKWFPILHRHLRRPDVLPGCTFDGAQVYIYSDADQVVAHGIVMLRAGLKP</sequence>
<dbReference type="AlphaFoldDB" id="A0A0W0FJ12"/>
<accession>A0A0W0FJ12</accession>
<keyword evidence="1" id="KW-1133">Transmembrane helix</keyword>
<name>A0A0W0FJ12_MONRR</name>
<gene>
    <name evidence="2" type="ORF">WG66_11100</name>
</gene>
<reference evidence="2 3" key="1">
    <citation type="submission" date="2015-12" db="EMBL/GenBank/DDBJ databases">
        <title>Draft genome sequence of Moniliophthora roreri, the causal agent of frosty pod rot of cacao.</title>
        <authorList>
            <person name="Aime M.C."/>
            <person name="Diaz-Valderrama J.R."/>
            <person name="Kijpornyongpan T."/>
            <person name="Phillips-Mora W."/>
        </authorList>
    </citation>
    <scope>NUCLEOTIDE SEQUENCE [LARGE SCALE GENOMIC DNA]</scope>
    <source>
        <strain evidence="2 3">MCA 2952</strain>
    </source>
</reference>
<evidence type="ECO:0000313" key="3">
    <source>
        <dbReference type="Proteomes" id="UP000054988"/>
    </source>
</evidence>
<dbReference type="EMBL" id="LATX01001912">
    <property type="protein sequence ID" value="KTB36311.1"/>
    <property type="molecule type" value="Genomic_DNA"/>
</dbReference>
<dbReference type="Proteomes" id="UP000054988">
    <property type="component" value="Unassembled WGS sequence"/>
</dbReference>
<protein>
    <submittedName>
        <fullName evidence="2">Uncharacterized protein</fullName>
    </submittedName>
</protein>
<proteinExistence type="predicted"/>